<keyword evidence="1 3" id="KW-0479">Metal-binding</keyword>
<dbReference type="GO" id="GO:0004497">
    <property type="term" value="F:monooxygenase activity"/>
    <property type="evidence" value="ECO:0007669"/>
    <property type="project" value="UniProtKB-KW"/>
</dbReference>
<dbReference type="Pfam" id="PF00067">
    <property type="entry name" value="p450"/>
    <property type="match status" value="1"/>
</dbReference>
<dbReference type="Proteomes" id="UP000230069">
    <property type="component" value="Unassembled WGS sequence"/>
</dbReference>
<sequence>MEIIQQWWLAVVFGVLPLLVWLFWSWNELRFITPHRAHHSGSNKLPPGSMGLPFVGEMLTFLWYFKIVGQPDEFIESKRRRYGDGVGMYRTHLFGSPAIIGCSPAFNKFVFQSHDLFPLKWPSIELLGHNSLVGVSGKPHTRLRTYVTNAINKPDALRKVCKMVQPQIVSSLRSWVDKGKVKALVEVKKVTFENIGNMFVSFKPGPKLDMLDKLFIGLVGGVRAQPSNIPGTAYYHAVQCRKKLTAVFRKELEKRKLTSNLVSEEKNDLMEGLMNMRDEEGKILGDEEVLDNIVSLVIAGYESTSLASTMALYYIAKSPHVLEKLREENMALARKDEFITSEKLALLKYTNKVVDETIRMANIAPFIFRYAKDDVKYQGHKIPKDWRIILWIRYLHTDPNNFNDPMNFNPDRWDVPAKPGTYQVFGGGPRICPGNMLAKIQIAIFIHHLVTGYKWELINPDAKMMYLPHPKPVDGVEISFSTI</sequence>
<feature type="transmembrane region" description="Helical" evidence="5">
    <location>
        <begin position="6"/>
        <end position="24"/>
    </location>
</feature>
<reference evidence="6 7" key="1">
    <citation type="submission" date="2017-09" db="EMBL/GenBank/DDBJ databases">
        <title>WGS assembly of Aquilegia coerulea Goldsmith.</title>
        <authorList>
            <person name="Hodges S."/>
            <person name="Kramer E."/>
            <person name="Nordborg M."/>
            <person name="Tomkins J."/>
            <person name="Borevitz J."/>
            <person name="Derieg N."/>
            <person name="Yan J."/>
            <person name="Mihaltcheva S."/>
            <person name="Hayes R.D."/>
            <person name="Rokhsar D."/>
        </authorList>
    </citation>
    <scope>NUCLEOTIDE SEQUENCE [LARGE SCALE GENOMIC DNA]</scope>
    <source>
        <strain evidence="7">cv. Goldsmith</strain>
    </source>
</reference>
<evidence type="ECO:0000313" key="7">
    <source>
        <dbReference type="Proteomes" id="UP000230069"/>
    </source>
</evidence>
<dbReference type="PROSITE" id="PS00086">
    <property type="entry name" value="CYTOCHROME_P450"/>
    <property type="match status" value="1"/>
</dbReference>
<dbReference type="OrthoDB" id="2789670at2759"/>
<keyword evidence="7" id="KW-1185">Reference proteome</keyword>
<dbReference type="GO" id="GO:0044550">
    <property type="term" value="P:secondary metabolite biosynthetic process"/>
    <property type="evidence" value="ECO:0007669"/>
    <property type="project" value="UniProtKB-ARBA"/>
</dbReference>
<dbReference type="PANTHER" id="PTHR24286:SF12">
    <property type="entry name" value="CYTOCHROME P450 FAMILY PROTEIN, EXPRESSED"/>
    <property type="match status" value="1"/>
</dbReference>
<comment type="cofactor">
    <cofactor evidence="3">
        <name>heme</name>
        <dbReference type="ChEBI" id="CHEBI:30413"/>
    </cofactor>
</comment>
<comment type="similarity">
    <text evidence="4">Belongs to the cytochrome P450 family.</text>
</comment>
<evidence type="ECO:0000256" key="3">
    <source>
        <dbReference type="PIRSR" id="PIRSR602401-1"/>
    </source>
</evidence>
<evidence type="ECO:0000313" key="6">
    <source>
        <dbReference type="EMBL" id="PIA27996.1"/>
    </source>
</evidence>
<dbReference type="SUPFAM" id="SSF48264">
    <property type="entry name" value="Cytochrome P450"/>
    <property type="match status" value="1"/>
</dbReference>
<dbReference type="GO" id="GO:0016705">
    <property type="term" value="F:oxidoreductase activity, acting on paired donors, with incorporation or reduction of molecular oxygen"/>
    <property type="evidence" value="ECO:0007669"/>
    <property type="project" value="InterPro"/>
</dbReference>
<keyword evidence="5" id="KW-0472">Membrane</keyword>
<gene>
    <name evidence="6" type="ORF">AQUCO_07400092v1</name>
</gene>
<keyword evidence="5" id="KW-0812">Transmembrane</keyword>
<organism evidence="6 7">
    <name type="scientific">Aquilegia coerulea</name>
    <name type="common">Rocky mountain columbine</name>
    <dbReference type="NCBI Taxonomy" id="218851"/>
    <lineage>
        <taxon>Eukaryota</taxon>
        <taxon>Viridiplantae</taxon>
        <taxon>Streptophyta</taxon>
        <taxon>Embryophyta</taxon>
        <taxon>Tracheophyta</taxon>
        <taxon>Spermatophyta</taxon>
        <taxon>Magnoliopsida</taxon>
        <taxon>Ranunculales</taxon>
        <taxon>Ranunculaceae</taxon>
        <taxon>Thalictroideae</taxon>
        <taxon>Aquilegia</taxon>
    </lineage>
</organism>
<dbReference type="InParanoid" id="A0A2G5C9M3"/>
<keyword evidence="4" id="KW-0503">Monooxygenase</keyword>
<evidence type="ECO:0000256" key="2">
    <source>
        <dbReference type="ARBA" id="ARBA00023004"/>
    </source>
</evidence>
<dbReference type="PRINTS" id="PR00385">
    <property type="entry name" value="P450"/>
</dbReference>
<dbReference type="InterPro" id="IPR002401">
    <property type="entry name" value="Cyt_P450_E_grp-I"/>
</dbReference>
<evidence type="ECO:0008006" key="8">
    <source>
        <dbReference type="Google" id="ProtNLM"/>
    </source>
</evidence>
<dbReference type="Gene3D" id="1.10.630.10">
    <property type="entry name" value="Cytochrome P450"/>
    <property type="match status" value="1"/>
</dbReference>
<dbReference type="PRINTS" id="PR00463">
    <property type="entry name" value="EP450I"/>
</dbReference>
<dbReference type="PANTHER" id="PTHR24286">
    <property type="entry name" value="CYTOCHROME P450 26"/>
    <property type="match status" value="1"/>
</dbReference>
<dbReference type="STRING" id="218851.A0A2G5C9M3"/>
<dbReference type="InterPro" id="IPR017972">
    <property type="entry name" value="Cyt_P450_CS"/>
</dbReference>
<dbReference type="InterPro" id="IPR036396">
    <property type="entry name" value="Cyt_P450_sf"/>
</dbReference>
<evidence type="ECO:0000256" key="4">
    <source>
        <dbReference type="RuleBase" id="RU000461"/>
    </source>
</evidence>
<keyword evidence="4" id="KW-0560">Oxidoreductase</keyword>
<proteinExistence type="inferred from homology"/>
<dbReference type="GO" id="GO:0005506">
    <property type="term" value="F:iron ion binding"/>
    <property type="evidence" value="ECO:0007669"/>
    <property type="project" value="InterPro"/>
</dbReference>
<dbReference type="GO" id="GO:0016125">
    <property type="term" value="P:sterol metabolic process"/>
    <property type="evidence" value="ECO:0007669"/>
    <property type="project" value="TreeGrafter"/>
</dbReference>
<evidence type="ECO:0000256" key="5">
    <source>
        <dbReference type="SAM" id="Phobius"/>
    </source>
</evidence>
<keyword evidence="5" id="KW-1133">Transmembrane helix</keyword>
<name>A0A2G5C9M3_AQUCA</name>
<keyword evidence="2 3" id="KW-0408">Iron</keyword>
<dbReference type="EMBL" id="KZ305091">
    <property type="protein sequence ID" value="PIA27996.1"/>
    <property type="molecule type" value="Genomic_DNA"/>
</dbReference>
<dbReference type="GO" id="GO:0020037">
    <property type="term" value="F:heme binding"/>
    <property type="evidence" value="ECO:0007669"/>
    <property type="project" value="InterPro"/>
</dbReference>
<feature type="binding site" description="axial binding residue" evidence="3">
    <location>
        <position position="432"/>
    </location>
    <ligand>
        <name>heme</name>
        <dbReference type="ChEBI" id="CHEBI:30413"/>
    </ligand>
    <ligandPart>
        <name>Fe</name>
        <dbReference type="ChEBI" id="CHEBI:18248"/>
    </ligandPart>
</feature>
<dbReference type="GO" id="GO:0016132">
    <property type="term" value="P:brassinosteroid biosynthetic process"/>
    <property type="evidence" value="ECO:0007669"/>
    <property type="project" value="TreeGrafter"/>
</dbReference>
<protein>
    <recommendedName>
        <fullName evidence="8">Cytochrome P450</fullName>
    </recommendedName>
</protein>
<dbReference type="GO" id="GO:0010268">
    <property type="term" value="P:brassinosteroid homeostasis"/>
    <property type="evidence" value="ECO:0007669"/>
    <property type="project" value="TreeGrafter"/>
</dbReference>
<dbReference type="AlphaFoldDB" id="A0A2G5C9M3"/>
<accession>A0A2G5C9M3</accession>
<evidence type="ECO:0000256" key="1">
    <source>
        <dbReference type="ARBA" id="ARBA00022723"/>
    </source>
</evidence>
<keyword evidence="3 4" id="KW-0349">Heme</keyword>
<dbReference type="InterPro" id="IPR001128">
    <property type="entry name" value="Cyt_P450"/>
</dbReference>